<name>A0A8J4XP20_CHIOP</name>
<organism evidence="1 2">
    <name type="scientific">Chionoecetes opilio</name>
    <name type="common">Atlantic snow crab</name>
    <name type="synonym">Cancer opilio</name>
    <dbReference type="NCBI Taxonomy" id="41210"/>
    <lineage>
        <taxon>Eukaryota</taxon>
        <taxon>Metazoa</taxon>
        <taxon>Ecdysozoa</taxon>
        <taxon>Arthropoda</taxon>
        <taxon>Crustacea</taxon>
        <taxon>Multicrustacea</taxon>
        <taxon>Malacostraca</taxon>
        <taxon>Eumalacostraca</taxon>
        <taxon>Eucarida</taxon>
        <taxon>Decapoda</taxon>
        <taxon>Pleocyemata</taxon>
        <taxon>Brachyura</taxon>
        <taxon>Eubrachyura</taxon>
        <taxon>Majoidea</taxon>
        <taxon>Majidae</taxon>
        <taxon>Chionoecetes</taxon>
    </lineage>
</organism>
<dbReference type="AlphaFoldDB" id="A0A8J4XP20"/>
<dbReference type="EMBL" id="JACEEZ010023651">
    <property type="protein sequence ID" value="KAG0711037.1"/>
    <property type="molecule type" value="Genomic_DNA"/>
</dbReference>
<dbReference type="Proteomes" id="UP000770661">
    <property type="component" value="Unassembled WGS sequence"/>
</dbReference>
<comment type="caution">
    <text evidence="1">The sequence shown here is derived from an EMBL/GenBank/DDBJ whole genome shotgun (WGS) entry which is preliminary data.</text>
</comment>
<evidence type="ECO:0000313" key="1">
    <source>
        <dbReference type="EMBL" id="KAG0711037.1"/>
    </source>
</evidence>
<evidence type="ECO:0000313" key="2">
    <source>
        <dbReference type="Proteomes" id="UP000770661"/>
    </source>
</evidence>
<sequence length="154" mass="17353">MSDTKQNRRETFQKCLQHLVDYVLQNKTIRKVVFPNGIGIRGKADHECKTYYLVELKDLARRLDLNNTAVVLLEQEFPWEDNATGAAAASVDVVGTGARSSNHKKGGTVLSRGSYSITTKGYTPWQRPPPPQLFLFPNMPPVLLANFQEYIDND</sequence>
<protein>
    <submittedName>
        <fullName evidence="1">Uncharacterized protein</fullName>
    </submittedName>
</protein>
<reference evidence="1" key="1">
    <citation type="submission" date="2020-07" db="EMBL/GenBank/DDBJ databases">
        <title>The High-quality genome of the commercially important snow crab, Chionoecetes opilio.</title>
        <authorList>
            <person name="Jeong J.-H."/>
            <person name="Ryu S."/>
        </authorList>
    </citation>
    <scope>NUCLEOTIDE SEQUENCE</scope>
    <source>
        <strain evidence="1">MADBK_172401_WGS</strain>
        <tissue evidence="1">Digestive gland</tissue>
    </source>
</reference>
<accession>A0A8J4XP20</accession>
<proteinExistence type="predicted"/>
<gene>
    <name evidence="1" type="ORF">GWK47_021542</name>
</gene>
<keyword evidence="2" id="KW-1185">Reference proteome</keyword>